<reference evidence="1 2" key="1">
    <citation type="journal article" date="2019" name="Commun. Biol.">
        <title>The bagworm genome reveals a unique fibroin gene that provides high tensile strength.</title>
        <authorList>
            <person name="Kono N."/>
            <person name="Nakamura H."/>
            <person name="Ohtoshi R."/>
            <person name="Tomita M."/>
            <person name="Numata K."/>
            <person name="Arakawa K."/>
        </authorList>
    </citation>
    <scope>NUCLEOTIDE SEQUENCE [LARGE SCALE GENOMIC DNA]</scope>
</reference>
<dbReference type="Proteomes" id="UP000299102">
    <property type="component" value="Unassembled WGS sequence"/>
</dbReference>
<keyword evidence="2" id="KW-1185">Reference proteome</keyword>
<organism evidence="1 2">
    <name type="scientific">Eumeta variegata</name>
    <name type="common">Bagworm moth</name>
    <name type="synonym">Eumeta japonica</name>
    <dbReference type="NCBI Taxonomy" id="151549"/>
    <lineage>
        <taxon>Eukaryota</taxon>
        <taxon>Metazoa</taxon>
        <taxon>Ecdysozoa</taxon>
        <taxon>Arthropoda</taxon>
        <taxon>Hexapoda</taxon>
        <taxon>Insecta</taxon>
        <taxon>Pterygota</taxon>
        <taxon>Neoptera</taxon>
        <taxon>Endopterygota</taxon>
        <taxon>Lepidoptera</taxon>
        <taxon>Glossata</taxon>
        <taxon>Ditrysia</taxon>
        <taxon>Tineoidea</taxon>
        <taxon>Psychidae</taxon>
        <taxon>Oiketicinae</taxon>
        <taxon>Eumeta</taxon>
    </lineage>
</organism>
<proteinExistence type="predicted"/>
<evidence type="ECO:0000313" key="1">
    <source>
        <dbReference type="EMBL" id="GBP92274.1"/>
    </source>
</evidence>
<sequence>MYNIAQCNGRNSKLLKTRRGRTGRAADRTRAAHCRSFSLRWPACKGIEATKEAVENEPSMALANYRTALDLLKAADVAT</sequence>
<protein>
    <submittedName>
        <fullName evidence="1">Uncharacterized protein</fullName>
    </submittedName>
</protein>
<gene>
    <name evidence="1" type="ORF">EVAR_64064_1</name>
</gene>
<dbReference type="EMBL" id="BGZK01002256">
    <property type="protein sequence ID" value="GBP92274.1"/>
    <property type="molecule type" value="Genomic_DNA"/>
</dbReference>
<evidence type="ECO:0000313" key="2">
    <source>
        <dbReference type="Proteomes" id="UP000299102"/>
    </source>
</evidence>
<name>A0A4C1ZZ31_EUMVA</name>
<accession>A0A4C1ZZ31</accession>
<comment type="caution">
    <text evidence="1">The sequence shown here is derived from an EMBL/GenBank/DDBJ whole genome shotgun (WGS) entry which is preliminary data.</text>
</comment>
<dbReference type="AlphaFoldDB" id="A0A4C1ZZ31"/>